<dbReference type="STRING" id="1306953.J121_1066"/>
<dbReference type="InterPro" id="IPR053967">
    <property type="entry name" value="LlgE_F_G-like_D1"/>
</dbReference>
<dbReference type="PANTHER" id="PTHR30435">
    <property type="entry name" value="FLAGELLAR PROTEIN"/>
    <property type="match status" value="1"/>
</dbReference>
<dbReference type="Proteomes" id="UP000037446">
    <property type="component" value="Unassembled WGS sequence"/>
</dbReference>
<dbReference type="InterPro" id="IPR001444">
    <property type="entry name" value="Flag_bb_rod_N"/>
</dbReference>
<dbReference type="GO" id="GO:0071978">
    <property type="term" value="P:bacterial-type flagellum-dependent swarming motility"/>
    <property type="evidence" value="ECO:0007669"/>
    <property type="project" value="TreeGrafter"/>
</dbReference>
<feature type="domain" description="Flagellar basal-body/hook protein C-terminal" evidence="8">
    <location>
        <begin position="199"/>
        <end position="242"/>
    </location>
</feature>
<dbReference type="AlphaFoldDB" id="A0A0L1KI27"/>
<evidence type="ECO:0000259" key="7">
    <source>
        <dbReference type="Pfam" id="PF00460"/>
    </source>
</evidence>
<dbReference type="RefSeq" id="WP_050599115.1">
    <property type="nucleotide sequence ID" value="NZ_JYNE01000008.1"/>
</dbReference>
<evidence type="ECO:0000313" key="10">
    <source>
        <dbReference type="EMBL" id="KNH03487.1"/>
    </source>
</evidence>
<dbReference type="Pfam" id="PF00460">
    <property type="entry name" value="Flg_bb_rod"/>
    <property type="match status" value="1"/>
</dbReference>
<evidence type="ECO:0000256" key="5">
    <source>
        <dbReference type="ARBA" id="ARBA00040228"/>
    </source>
</evidence>
<evidence type="ECO:0000259" key="9">
    <source>
        <dbReference type="Pfam" id="PF22692"/>
    </source>
</evidence>
<comment type="similarity">
    <text evidence="2 6">Belongs to the flagella basal body rod proteins family.</text>
</comment>
<dbReference type="NCBIfam" id="TIGR03506">
    <property type="entry name" value="FlgEFG_subfam"/>
    <property type="match status" value="1"/>
</dbReference>
<gene>
    <name evidence="10" type="ORF">J121_1066</name>
</gene>
<evidence type="ECO:0000256" key="6">
    <source>
        <dbReference type="RuleBase" id="RU362116"/>
    </source>
</evidence>
<evidence type="ECO:0000256" key="1">
    <source>
        <dbReference type="ARBA" id="ARBA00004117"/>
    </source>
</evidence>
<sequence>MDRLIHTALSGMRASMDSQRVIASNMANANTLGFRAEMLDQRAVTIEGQPNEARAMQRASVRGADMAAGETIATGRDLDVAVETDALIAVQAVDGTEAYTRRGDLSVSATGLLVNGEGRPVLGDNGPITVPPVGIPGIAPDGSITIADPAAPDQPPAEIGRIKLAAWEGSPISKGLDGLFRVEGGGILPTDEAATVKVGSLEQSNVKTTEVLVDMIDAQRLFAMRSKVISTAREIDESGAQLMRLG</sequence>
<proteinExistence type="inferred from homology"/>
<reference evidence="11" key="1">
    <citation type="submission" date="2015-02" db="EMBL/GenBank/DDBJ databases">
        <authorList>
            <person name="Lima A.O."/>
            <person name="Cabral A."/>
            <person name="Porto L.M."/>
            <person name="Silva M.A."/>
        </authorList>
    </citation>
    <scope>NUCLEOTIDE SEQUENCE [LARGE SCALE GENOMIC DNA]</scope>
    <source>
        <strain evidence="11">LAMA 915</strain>
    </source>
</reference>
<keyword evidence="10" id="KW-0969">Cilium</keyword>
<evidence type="ECO:0000256" key="4">
    <source>
        <dbReference type="ARBA" id="ARBA00038560"/>
    </source>
</evidence>
<comment type="subunit">
    <text evidence="4 6">The basal body constitutes a major portion of the flagellar organelle and consists of five rings (E,L,P,S, and M) mounted on a central rod. The rod consists of about 26 subunits of FlgG in the distal portion, and FlgB, FlgC and FlgF are thought to build up the proximal portion of the rod with about 6 subunits each.</text>
</comment>
<evidence type="ECO:0000256" key="3">
    <source>
        <dbReference type="ARBA" id="ARBA00023143"/>
    </source>
</evidence>
<keyword evidence="3 6" id="KW-0975">Bacterial flagellum</keyword>
<feature type="domain" description="Flagellar basal body rod protein N-terminal" evidence="7">
    <location>
        <begin position="6"/>
        <end position="35"/>
    </location>
</feature>
<dbReference type="SUPFAM" id="SSF117143">
    <property type="entry name" value="Flagellar hook protein flgE"/>
    <property type="match status" value="1"/>
</dbReference>
<keyword evidence="10" id="KW-0282">Flagellum</keyword>
<dbReference type="EMBL" id="JYNE01000008">
    <property type="protein sequence ID" value="KNH03487.1"/>
    <property type="molecule type" value="Genomic_DNA"/>
</dbReference>
<protein>
    <recommendedName>
        <fullName evidence="5 6">Flagellar basal-body rod protein FlgF</fullName>
    </recommendedName>
</protein>
<evidence type="ECO:0000313" key="11">
    <source>
        <dbReference type="Proteomes" id="UP000037446"/>
    </source>
</evidence>
<evidence type="ECO:0000259" key="8">
    <source>
        <dbReference type="Pfam" id="PF06429"/>
    </source>
</evidence>
<dbReference type="GO" id="GO:0030694">
    <property type="term" value="C:bacterial-type flagellum basal body, rod"/>
    <property type="evidence" value="ECO:0007669"/>
    <property type="project" value="UniProtKB-UniRule"/>
</dbReference>
<comment type="caution">
    <text evidence="10">The sequence shown here is derived from an EMBL/GenBank/DDBJ whole genome shotgun (WGS) entry which is preliminary data.</text>
</comment>
<name>A0A0L1KI27_9SPHN</name>
<dbReference type="Pfam" id="PF06429">
    <property type="entry name" value="Flg_bbr_C"/>
    <property type="match status" value="1"/>
</dbReference>
<feature type="domain" description="Flagellar hook protein FlgE/F/G-like D1" evidence="9">
    <location>
        <begin position="82"/>
        <end position="132"/>
    </location>
</feature>
<accession>A0A0L1KI27</accession>
<dbReference type="NCBIfam" id="NF009280">
    <property type="entry name" value="PRK12640.1"/>
    <property type="match status" value="1"/>
</dbReference>
<organism evidence="10 11">
    <name type="scientific">Qipengyuania citrea LAMA 915</name>
    <dbReference type="NCBI Taxonomy" id="1306953"/>
    <lineage>
        <taxon>Bacteria</taxon>
        <taxon>Pseudomonadati</taxon>
        <taxon>Pseudomonadota</taxon>
        <taxon>Alphaproteobacteria</taxon>
        <taxon>Sphingomonadales</taxon>
        <taxon>Erythrobacteraceae</taxon>
        <taxon>Qipengyuania</taxon>
    </lineage>
</organism>
<dbReference type="PANTHER" id="PTHR30435:SF18">
    <property type="entry name" value="FLAGELLAR BASAL-BODY ROD PROTEIN FLGF"/>
    <property type="match status" value="1"/>
</dbReference>
<dbReference type="InterPro" id="IPR037925">
    <property type="entry name" value="FlgE/F/G-like"/>
</dbReference>
<dbReference type="InterPro" id="IPR020013">
    <property type="entry name" value="Flagellar_FlgE/F/G"/>
</dbReference>
<evidence type="ECO:0000256" key="2">
    <source>
        <dbReference type="ARBA" id="ARBA00009677"/>
    </source>
</evidence>
<comment type="subcellular location">
    <subcellularLocation>
        <location evidence="1 6">Bacterial flagellum basal body</location>
    </subcellularLocation>
</comment>
<keyword evidence="10" id="KW-0966">Cell projection</keyword>
<dbReference type="PATRIC" id="fig|1306953.7.peg.1093"/>
<dbReference type="InterPro" id="IPR010930">
    <property type="entry name" value="Flg_bb/hook_C_dom"/>
</dbReference>
<dbReference type="Pfam" id="PF22692">
    <property type="entry name" value="LlgE_F_G_D1"/>
    <property type="match status" value="1"/>
</dbReference>